<proteinExistence type="predicted"/>
<protein>
    <recommendedName>
        <fullName evidence="3">Heterokaryon incompatibility domain-containing protein</fullName>
    </recommendedName>
</protein>
<gene>
    <name evidence="1" type="ORF">FOYG_07613</name>
</gene>
<evidence type="ECO:0000313" key="1">
    <source>
        <dbReference type="EMBL" id="EWY89975.1"/>
    </source>
</evidence>
<organism evidence="1 2">
    <name type="scientific">Fusarium oxysporum NRRL 32931</name>
    <dbReference type="NCBI Taxonomy" id="660029"/>
    <lineage>
        <taxon>Eukaryota</taxon>
        <taxon>Fungi</taxon>
        <taxon>Dikarya</taxon>
        <taxon>Ascomycota</taxon>
        <taxon>Pezizomycotina</taxon>
        <taxon>Sordariomycetes</taxon>
        <taxon>Hypocreomycetidae</taxon>
        <taxon>Hypocreales</taxon>
        <taxon>Nectriaceae</taxon>
        <taxon>Fusarium</taxon>
        <taxon>Fusarium oxysporum species complex</taxon>
    </lineage>
</organism>
<name>W9I9M8_FUSOX</name>
<reference evidence="1 2" key="1">
    <citation type="submission" date="2011-06" db="EMBL/GenBank/DDBJ databases">
        <title>The Genome Sequence of Fusarium oxysporum FOSC 3-a.</title>
        <authorList>
            <consortium name="The Broad Institute Genome Sequencing Platform"/>
            <person name="Ma L.-J."/>
            <person name="Gale L.R."/>
            <person name="Schwartz D.C."/>
            <person name="Zhou S."/>
            <person name="Corby-Kistler H."/>
            <person name="Young S.K."/>
            <person name="Zeng Q."/>
            <person name="Gargeya S."/>
            <person name="Fitzgerald M."/>
            <person name="Haas B."/>
            <person name="Abouelleil A."/>
            <person name="Alvarado L."/>
            <person name="Arachchi H.M."/>
            <person name="Berlin A."/>
            <person name="Brown A."/>
            <person name="Chapman S.B."/>
            <person name="Chen Z."/>
            <person name="Dunbar C."/>
            <person name="Freedman E."/>
            <person name="Gearin G."/>
            <person name="Gellesch M."/>
            <person name="Goldberg J."/>
            <person name="Griggs A."/>
            <person name="Gujja S."/>
            <person name="Heiman D."/>
            <person name="Howarth C."/>
            <person name="Larson L."/>
            <person name="Lui A."/>
            <person name="MacDonald P.J.P."/>
            <person name="Mehta T."/>
            <person name="Montmayeur A."/>
            <person name="Murphy C."/>
            <person name="Neiman D."/>
            <person name="Pearson M."/>
            <person name="Priest M."/>
            <person name="Roberts A."/>
            <person name="Saif S."/>
            <person name="Shea T."/>
            <person name="Shenoy N."/>
            <person name="Sisk P."/>
            <person name="Stolte C."/>
            <person name="Sykes S."/>
            <person name="Wortman J."/>
            <person name="Nusbaum C."/>
            <person name="Birren B."/>
        </authorList>
    </citation>
    <scope>NUCLEOTIDE SEQUENCE [LARGE SCALE GENOMIC DNA]</scope>
    <source>
        <strain evidence="2">FOSC 3-a</strain>
    </source>
</reference>
<evidence type="ECO:0000313" key="2">
    <source>
        <dbReference type="Proteomes" id="UP000030753"/>
    </source>
</evidence>
<accession>W9I9M8</accession>
<dbReference type="AlphaFoldDB" id="W9I9M8"/>
<dbReference type="HOGENOM" id="CLU_2133607_0_0_1"/>
<dbReference type="EMBL" id="JH717843">
    <property type="protein sequence ID" value="EWY89975.1"/>
    <property type="molecule type" value="Genomic_DNA"/>
</dbReference>
<evidence type="ECO:0008006" key="3">
    <source>
        <dbReference type="Google" id="ProtNLM"/>
    </source>
</evidence>
<sequence>MSGIAKRFQEANQDTYLAGLWKRMIHSDLTWKTNASEGAEVVRNESYTPTWSWALVFGGCTTLRALRERYDGLPKPLVRLVDERVIAEPPRGDPTWLLRLAELDIDCMLFCYR</sequence>
<dbReference type="Proteomes" id="UP000030753">
    <property type="component" value="Unassembled WGS sequence"/>
</dbReference>
<dbReference type="OrthoDB" id="5362512at2759"/>